<proteinExistence type="predicted"/>
<evidence type="ECO:0000313" key="2">
    <source>
        <dbReference type="Proteomes" id="UP000637578"/>
    </source>
</evidence>
<sequence length="71" mass="8029">MQIGEIPEDVHRNLMARAAAAGQSLSEFLRHELARIATRSAPEELLRRVRARKPGLGKTLAEIIREVRDTR</sequence>
<organism evidence="1 2">
    <name type="scientific">Longimycelium tulufanense</name>
    <dbReference type="NCBI Taxonomy" id="907463"/>
    <lineage>
        <taxon>Bacteria</taxon>
        <taxon>Bacillati</taxon>
        <taxon>Actinomycetota</taxon>
        <taxon>Actinomycetes</taxon>
        <taxon>Pseudonocardiales</taxon>
        <taxon>Pseudonocardiaceae</taxon>
        <taxon>Longimycelium</taxon>
    </lineage>
</organism>
<gene>
    <name evidence="1" type="ORF">GCM10012275_05990</name>
</gene>
<reference evidence="1" key="2">
    <citation type="submission" date="2020-09" db="EMBL/GenBank/DDBJ databases">
        <authorList>
            <person name="Sun Q."/>
            <person name="Zhou Y."/>
        </authorList>
    </citation>
    <scope>NUCLEOTIDE SEQUENCE</scope>
    <source>
        <strain evidence="1">CGMCC 4.5737</strain>
    </source>
</reference>
<keyword evidence="2" id="KW-1185">Reference proteome</keyword>
<dbReference type="InterPro" id="IPR013321">
    <property type="entry name" value="Arc_rbn_hlx_hlx"/>
</dbReference>
<accession>A0A8J3FSG0</accession>
<evidence type="ECO:0000313" key="1">
    <source>
        <dbReference type="EMBL" id="GGM37744.1"/>
    </source>
</evidence>
<protein>
    <recommendedName>
        <fullName evidence="3">Antitoxin</fullName>
    </recommendedName>
</protein>
<dbReference type="EMBL" id="BMMK01000002">
    <property type="protein sequence ID" value="GGM37744.1"/>
    <property type="molecule type" value="Genomic_DNA"/>
</dbReference>
<dbReference type="Proteomes" id="UP000637578">
    <property type="component" value="Unassembled WGS sequence"/>
</dbReference>
<dbReference type="AlphaFoldDB" id="A0A8J3FSG0"/>
<dbReference type="InterPro" id="IPR010985">
    <property type="entry name" value="Ribbon_hlx_hlx"/>
</dbReference>
<evidence type="ECO:0008006" key="3">
    <source>
        <dbReference type="Google" id="ProtNLM"/>
    </source>
</evidence>
<reference evidence="1" key="1">
    <citation type="journal article" date="2014" name="Int. J. Syst. Evol. Microbiol.">
        <title>Complete genome sequence of Corynebacterium casei LMG S-19264T (=DSM 44701T), isolated from a smear-ripened cheese.</title>
        <authorList>
            <consortium name="US DOE Joint Genome Institute (JGI-PGF)"/>
            <person name="Walter F."/>
            <person name="Albersmeier A."/>
            <person name="Kalinowski J."/>
            <person name="Ruckert C."/>
        </authorList>
    </citation>
    <scope>NUCLEOTIDE SEQUENCE</scope>
    <source>
        <strain evidence="1">CGMCC 4.5737</strain>
    </source>
</reference>
<dbReference type="GO" id="GO:0006355">
    <property type="term" value="P:regulation of DNA-templated transcription"/>
    <property type="evidence" value="ECO:0007669"/>
    <property type="project" value="InterPro"/>
</dbReference>
<dbReference type="SUPFAM" id="SSF47598">
    <property type="entry name" value="Ribbon-helix-helix"/>
    <property type="match status" value="1"/>
</dbReference>
<name>A0A8J3FSG0_9PSEU</name>
<comment type="caution">
    <text evidence="1">The sequence shown here is derived from an EMBL/GenBank/DDBJ whole genome shotgun (WGS) entry which is preliminary data.</text>
</comment>
<dbReference type="Gene3D" id="1.10.1220.10">
    <property type="entry name" value="Met repressor-like"/>
    <property type="match status" value="1"/>
</dbReference>